<name>A0ABY9BBW7_VITVI</name>
<keyword evidence="2" id="KW-1185">Reference proteome</keyword>
<reference evidence="1 2" key="1">
    <citation type="journal article" date="2023" name="Hortic Res">
        <title>The complete reference genome for grapevine (Vitis vinifera L.) genetics and breeding.</title>
        <authorList>
            <person name="Shi X."/>
            <person name="Cao S."/>
            <person name="Wang X."/>
            <person name="Huang S."/>
            <person name="Wang Y."/>
            <person name="Liu Z."/>
            <person name="Liu W."/>
            <person name="Leng X."/>
            <person name="Peng Y."/>
            <person name="Wang N."/>
            <person name="Wang Y."/>
            <person name="Ma Z."/>
            <person name="Xu X."/>
            <person name="Zhang F."/>
            <person name="Xue H."/>
            <person name="Zhong H."/>
            <person name="Wang Y."/>
            <person name="Zhang K."/>
            <person name="Velt A."/>
            <person name="Avia K."/>
            <person name="Holtgrawe D."/>
            <person name="Grimplet J."/>
            <person name="Matus J.T."/>
            <person name="Ware D."/>
            <person name="Wu X."/>
            <person name="Wang H."/>
            <person name="Liu C."/>
            <person name="Fang Y."/>
            <person name="Rustenholz C."/>
            <person name="Cheng Z."/>
            <person name="Xiao H."/>
            <person name="Zhou Y."/>
        </authorList>
    </citation>
    <scope>NUCLEOTIDE SEQUENCE [LARGE SCALE GENOMIC DNA]</scope>
    <source>
        <strain evidence="2">cv. Pinot noir / PN40024</strain>
        <tissue evidence="1">Leaf</tissue>
    </source>
</reference>
<proteinExistence type="predicted"/>
<evidence type="ECO:0000313" key="1">
    <source>
        <dbReference type="EMBL" id="WJZ80282.1"/>
    </source>
</evidence>
<evidence type="ECO:0000313" key="2">
    <source>
        <dbReference type="Proteomes" id="UP001227230"/>
    </source>
</evidence>
<gene>
    <name evidence="1" type="ORF">VitviT2T_000215</name>
</gene>
<evidence type="ECO:0008006" key="3">
    <source>
        <dbReference type="Google" id="ProtNLM"/>
    </source>
</evidence>
<dbReference type="EMBL" id="CP126648">
    <property type="protein sequence ID" value="WJZ80282.1"/>
    <property type="molecule type" value="Genomic_DNA"/>
</dbReference>
<sequence length="99" mass="11051">MAHPTTSHLQAAKRILRYLKGTATHGLSIHATPSWSLQGCIDADWASCPNDRRSTNGFCLFFSTNLISWSSTKQHVISRTSTESEYRTLALLVVEVSWV</sequence>
<dbReference type="PANTHER" id="PTHR11439:SF455">
    <property type="entry name" value="RLK (RECEPTOR-LIKE PROTEIN KINASE) 8, PUTATIVE-RELATED"/>
    <property type="match status" value="1"/>
</dbReference>
<organism evidence="1 2">
    <name type="scientific">Vitis vinifera</name>
    <name type="common">Grape</name>
    <dbReference type="NCBI Taxonomy" id="29760"/>
    <lineage>
        <taxon>Eukaryota</taxon>
        <taxon>Viridiplantae</taxon>
        <taxon>Streptophyta</taxon>
        <taxon>Embryophyta</taxon>
        <taxon>Tracheophyta</taxon>
        <taxon>Spermatophyta</taxon>
        <taxon>Magnoliopsida</taxon>
        <taxon>eudicotyledons</taxon>
        <taxon>Gunneridae</taxon>
        <taxon>Pentapetalae</taxon>
        <taxon>rosids</taxon>
        <taxon>Vitales</taxon>
        <taxon>Vitaceae</taxon>
        <taxon>Viteae</taxon>
        <taxon>Vitis</taxon>
    </lineage>
</organism>
<accession>A0ABY9BBW7</accession>
<dbReference type="PANTHER" id="PTHR11439">
    <property type="entry name" value="GAG-POL-RELATED RETROTRANSPOSON"/>
    <property type="match status" value="1"/>
</dbReference>
<dbReference type="Proteomes" id="UP001227230">
    <property type="component" value="Chromosome 1"/>
</dbReference>
<protein>
    <recommendedName>
        <fullName evidence="3">Retrovirus-related Pol polyprotein from transposon RE1</fullName>
    </recommendedName>
</protein>
<dbReference type="CDD" id="cd09272">
    <property type="entry name" value="RNase_HI_RT_Ty1"/>
    <property type="match status" value="1"/>
</dbReference>